<dbReference type="Gene3D" id="3.90.550.10">
    <property type="entry name" value="Spore Coat Polysaccharide Biosynthesis Protein SpsA, Chain A"/>
    <property type="match status" value="1"/>
</dbReference>
<evidence type="ECO:0000313" key="1">
    <source>
        <dbReference type="EMBL" id="MDI1489212.1"/>
    </source>
</evidence>
<evidence type="ECO:0008006" key="3">
    <source>
        <dbReference type="Google" id="ProtNLM"/>
    </source>
</evidence>
<comment type="caution">
    <text evidence="1">The sequence shown here is derived from an EMBL/GenBank/DDBJ whole genome shotgun (WGS) entry which is preliminary data.</text>
</comment>
<reference evidence="1" key="1">
    <citation type="journal article" date="2023" name="Genome Biol. Evol.">
        <title>First Whole Genome Sequence and Flow Cytometry Genome Size Data for the Lichen-Forming Fungus Ramalina farinacea (Ascomycota).</title>
        <authorList>
            <person name="Llewellyn T."/>
            <person name="Mian S."/>
            <person name="Hill R."/>
            <person name="Leitch I.J."/>
            <person name="Gaya E."/>
        </authorList>
    </citation>
    <scope>NUCLEOTIDE SEQUENCE</scope>
    <source>
        <strain evidence="1">LIQ254RAFAR</strain>
    </source>
</reference>
<dbReference type="InterPro" id="IPR029044">
    <property type="entry name" value="Nucleotide-diphossugar_trans"/>
</dbReference>
<protein>
    <recommendedName>
        <fullName evidence="3">Nucleotide-diphospho-sugar transferase</fullName>
    </recommendedName>
</protein>
<dbReference type="InterPro" id="IPR050587">
    <property type="entry name" value="GNT1/Glycosyltrans_8"/>
</dbReference>
<proteinExistence type="predicted"/>
<accession>A0AA43TYJ7</accession>
<gene>
    <name evidence="1" type="ORF">OHK93_008490</name>
</gene>
<keyword evidence="2" id="KW-1185">Reference proteome</keyword>
<dbReference type="EMBL" id="JAPUFD010000009">
    <property type="protein sequence ID" value="MDI1489212.1"/>
    <property type="molecule type" value="Genomic_DNA"/>
</dbReference>
<dbReference type="PANTHER" id="PTHR11183">
    <property type="entry name" value="GLYCOGENIN SUBFAMILY MEMBER"/>
    <property type="match status" value="1"/>
</dbReference>
<name>A0AA43TYJ7_9LECA</name>
<dbReference type="AlphaFoldDB" id="A0AA43TYJ7"/>
<dbReference type="Proteomes" id="UP001161017">
    <property type="component" value="Unassembled WGS sequence"/>
</dbReference>
<organism evidence="1 2">
    <name type="scientific">Ramalina farinacea</name>
    <dbReference type="NCBI Taxonomy" id="258253"/>
    <lineage>
        <taxon>Eukaryota</taxon>
        <taxon>Fungi</taxon>
        <taxon>Dikarya</taxon>
        <taxon>Ascomycota</taxon>
        <taxon>Pezizomycotina</taxon>
        <taxon>Lecanoromycetes</taxon>
        <taxon>OSLEUM clade</taxon>
        <taxon>Lecanoromycetidae</taxon>
        <taxon>Lecanorales</taxon>
        <taxon>Lecanorineae</taxon>
        <taxon>Ramalinaceae</taxon>
        <taxon>Ramalina</taxon>
    </lineage>
</organism>
<evidence type="ECO:0000313" key="2">
    <source>
        <dbReference type="Proteomes" id="UP001161017"/>
    </source>
</evidence>
<dbReference type="SUPFAM" id="SSF53448">
    <property type="entry name" value="Nucleotide-diphospho-sugar transferases"/>
    <property type="match status" value="1"/>
</dbReference>
<sequence>MLFESLYRLGSKPDRLLLYPSSFSTENNSTWADSYTKLLAFNQTQYERVLHLDSDSTVLQPMDELFYIEPSSVAMPRAYWLGFDNRALSSQLVLLKPSVHEFDRLMAASEKANGTKYDMDILTDVYKDAALVLPHRPYNLITGEFRGTEHSKYMGDPEQPWDPDKVLQEAKFVHFSDWPLQKVMTSLTGQFTPCSTKEK</sequence>